<proteinExistence type="predicted"/>
<protein>
    <submittedName>
        <fullName evidence="1">Uncharacterized protein</fullName>
    </submittedName>
</protein>
<organism evidence="1">
    <name type="scientific">Arundo donax</name>
    <name type="common">Giant reed</name>
    <name type="synonym">Donax arundinaceus</name>
    <dbReference type="NCBI Taxonomy" id="35708"/>
    <lineage>
        <taxon>Eukaryota</taxon>
        <taxon>Viridiplantae</taxon>
        <taxon>Streptophyta</taxon>
        <taxon>Embryophyta</taxon>
        <taxon>Tracheophyta</taxon>
        <taxon>Spermatophyta</taxon>
        <taxon>Magnoliopsida</taxon>
        <taxon>Liliopsida</taxon>
        <taxon>Poales</taxon>
        <taxon>Poaceae</taxon>
        <taxon>PACMAD clade</taxon>
        <taxon>Arundinoideae</taxon>
        <taxon>Arundineae</taxon>
        <taxon>Arundo</taxon>
    </lineage>
</organism>
<accession>A0A0A8Y4S3</accession>
<reference evidence="1" key="2">
    <citation type="journal article" date="2015" name="Data Brief">
        <title>Shoot transcriptome of the giant reed, Arundo donax.</title>
        <authorList>
            <person name="Barrero R.A."/>
            <person name="Guerrero F.D."/>
            <person name="Moolhuijzen P."/>
            <person name="Goolsby J.A."/>
            <person name="Tidwell J."/>
            <person name="Bellgard S.E."/>
            <person name="Bellgard M.I."/>
        </authorList>
    </citation>
    <scope>NUCLEOTIDE SEQUENCE</scope>
    <source>
        <tissue evidence="1">Shoot tissue taken approximately 20 cm above the soil surface</tissue>
    </source>
</reference>
<name>A0A0A8Y4S3_ARUDO</name>
<dbReference type="EMBL" id="GBRH01277400">
    <property type="protein sequence ID" value="JAD20495.1"/>
    <property type="molecule type" value="Transcribed_RNA"/>
</dbReference>
<reference evidence="1" key="1">
    <citation type="submission" date="2014-09" db="EMBL/GenBank/DDBJ databases">
        <authorList>
            <person name="Magalhaes I.L.F."/>
            <person name="Oliveira U."/>
            <person name="Santos F.R."/>
            <person name="Vidigal T.H.D.A."/>
            <person name="Brescovit A.D."/>
            <person name="Santos A.J."/>
        </authorList>
    </citation>
    <scope>NUCLEOTIDE SEQUENCE</scope>
    <source>
        <tissue evidence="1">Shoot tissue taken approximately 20 cm above the soil surface</tissue>
    </source>
</reference>
<evidence type="ECO:0000313" key="1">
    <source>
        <dbReference type="EMBL" id="JAD20495.1"/>
    </source>
</evidence>
<dbReference type="AlphaFoldDB" id="A0A0A8Y4S3"/>
<sequence>MLAMLNSPFNQYCVLLSPCVLMRASRTAESLLLRNTESEEKKHVAY</sequence>